<dbReference type="Gene3D" id="3.40.470.10">
    <property type="entry name" value="Uracil-DNA glycosylase-like domain"/>
    <property type="match status" value="1"/>
</dbReference>
<dbReference type="Proteomes" id="UP001231445">
    <property type="component" value="Chromosome"/>
</dbReference>
<evidence type="ECO:0000313" key="1">
    <source>
        <dbReference type="EMBL" id="WIW94743.1"/>
    </source>
</evidence>
<dbReference type="EMBL" id="CP127221">
    <property type="protein sequence ID" value="WIW94743.1"/>
    <property type="molecule type" value="Genomic_DNA"/>
</dbReference>
<name>A0A9Y2B615_9SPHN</name>
<dbReference type="SUPFAM" id="SSF52141">
    <property type="entry name" value="Uracil-DNA glycosylase-like"/>
    <property type="match status" value="1"/>
</dbReference>
<proteinExistence type="predicted"/>
<dbReference type="KEGG" id="arue:QQX03_07070"/>
<accession>A0A9Y2B615</accession>
<reference evidence="1 2" key="1">
    <citation type="submission" date="2023-06" db="EMBL/GenBank/DDBJ databases">
        <title>Altererythrobacter rubellus NBRC 112769 genome.</title>
        <authorList>
            <person name="Zhang K."/>
        </authorList>
    </citation>
    <scope>NUCLEOTIDE SEQUENCE [LARGE SCALE GENOMIC DNA]</scope>
    <source>
        <strain evidence="1 2">NBRC 112769</strain>
    </source>
</reference>
<evidence type="ECO:0008006" key="3">
    <source>
        <dbReference type="Google" id="ProtNLM"/>
    </source>
</evidence>
<gene>
    <name evidence="1" type="ORF">QQX03_07070</name>
</gene>
<sequence>MSMANQDTLTARDFDALVSWWRDAGVDCDFVDDATDWLAEPAVAETTEKTVAKAKPKLESAETPPPQKIDLFAANRPADLASFREWWMSEPSLDAIGPRGRVAPRGNAGAKLMLIVVDPEQGDTEKLLSQTQGRLVSRMLAAMQIAESDVYFASALPRHTPMAAGAVLVQAGFGEVLQYHIKLASPQRVLAFGANLLPLLGHDAAQEPASLEKINQEGFSVAAMAADGLDSMMAMPQLKARFWRRWLEWTGT</sequence>
<dbReference type="InterPro" id="IPR036895">
    <property type="entry name" value="Uracil-DNA_glycosylase-like_sf"/>
</dbReference>
<protein>
    <recommendedName>
        <fullName evidence="3">Uracil-DNA glycosylase-like domain-containing protein</fullName>
    </recommendedName>
</protein>
<evidence type="ECO:0000313" key="2">
    <source>
        <dbReference type="Proteomes" id="UP001231445"/>
    </source>
</evidence>
<dbReference type="RefSeq" id="WP_285975059.1">
    <property type="nucleotide sequence ID" value="NZ_CP127221.1"/>
</dbReference>
<organism evidence="1 2">
    <name type="scientific">Altererythrobacter rubellus</name>
    <dbReference type="NCBI Taxonomy" id="2173831"/>
    <lineage>
        <taxon>Bacteria</taxon>
        <taxon>Pseudomonadati</taxon>
        <taxon>Pseudomonadota</taxon>
        <taxon>Alphaproteobacteria</taxon>
        <taxon>Sphingomonadales</taxon>
        <taxon>Erythrobacteraceae</taxon>
        <taxon>Altererythrobacter</taxon>
    </lineage>
</organism>
<keyword evidence="2" id="KW-1185">Reference proteome</keyword>
<dbReference type="AlphaFoldDB" id="A0A9Y2B615"/>